<protein>
    <submittedName>
        <fullName evidence="1">Uncharacterized protein</fullName>
    </submittedName>
</protein>
<dbReference type="AlphaFoldDB" id="A0A5J4L217"/>
<organism evidence="1">
    <name type="scientific">hot springs metagenome</name>
    <dbReference type="NCBI Taxonomy" id="433727"/>
    <lineage>
        <taxon>unclassified sequences</taxon>
        <taxon>metagenomes</taxon>
        <taxon>ecological metagenomes</taxon>
    </lineage>
</organism>
<evidence type="ECO:0000313" key="1">
    <source>
        <dbReference type="EMBL" id="GER94255.1"/>
    </source>
</evidence>
<accession>A0A5J4L217</accession>
<comment type="caution">
    <text evidence="1">The sequence shown here is derived from an EMBL/GenBank/DDBJ whole genome shotgun (WGS) entry which is preliminary data.</text>
</comment>
<name>A0A5J4L217_9ZZZZ</name>
<gene>
    <name evidence="1" type="ORF">A45J_2015</name>
</gene>
<proteinExistence type="predicted"/>
<sequence length="152" mass="18307">MKINITKKQYKTLIKLLHLGTWMANAHRTDDRILEFDELEQYILSFCKDFGMDDSVEYDEDLKMFFLTEEFLDESDVEEIVDKYNNDTFWDELIHRMAARDMEEKCGEKALREMEPEERLDKEWPFLSAYEEEFAENGLKNLRLIKGSNIFH</sequence>
<dbReference type="EMBL" id="BLAB01000001">
    <property type="protein sequence ID" value="GER94255.1"/>
    <property type="molecule type" value="Genomic_DNA"/>
</dbReference>
<reference evidence="1" key="1">
    <citation type="submission" date="2019-10" db="EMBL/GenBank/DDBJ databases">
        <title>Metagenomic sequencing of thiosulfate-disproportionating enrichment culture.</title>
        <authorList>
            <person name="Umezawa K."/>
            <person name="Kojima H."/>
            <person name="Fukui M."/>
        </authorList>
    </citation>
    <scope>NUCLEOTIDE SEQUENCE</scope>
    <source>
        <strain evidence="1">45J</strain>
    </source>
</reference>